<evidence type="ECO:0000256" key="1">
    <source>
        <dbReference type="SAM" id="MobiDB-lite"/>
    </source>
</evidence>
<dbReference type="Gene3D" id="3.40.50.300">
    <property type="entry name" value="P-loop containing nucleotide triphosphate hydrolases"/>
    <property type="match status" value="1"/>
</dbReference>
<dbReference type="Pfam" id="PF13469">
    <property type="entry name" value="Sulfotransfer_3"/>
    <property type="match status" value="1"/>
</dbReference>
<dbReference type="SUPFAM" id="SSF52540">
    <property type="entry name" value="P-loop containing nucleoside triphosphate hydrolases"/>
    <property type="match status" value="1"/>
</dbReference>
<feature type="compositionally biased region" description="Basic residues" evidence="1">
    <location>
        <begin position="42"/>
        <end position="53"/>
    </location>
</feature>
<protein>
    <submittedName>
        <fullName evidence="2">Sulfotransferase</fullName>
    </submittedName>
</protein>
<dbReference type="InParanoid" id="A0A3M0CSP2"/>
<name>A0A3M0CSP2_9PROT</name>
<organism evidence="2 3">
    <name type="scientific">Eilatimonas milleporae</name>
    <dbReference type="NCBI Taxonomy" id="911205"/>
    <lineage>
        <taxon>Bacteria</taxon>
        <taxon>Pseudomonadati</taxon>
        <taxon>Pseudomonadota</taxon>
        <taxon>Alphaproteobacteria</taxon>
        <taxon>Kordiimonadales</taxon>
        <taxon>Kordiimonadaceae</taxon>
        <taxon>Eilatimonas</taxon>
    </lineage>
</organism>
<dbReference type="GO" id="GO:0016740">
    <property type="term" value="F:transferase activity"/>
    <property type="evidence" value="ECO:0007669"/>
    <property type="project" value="UniProtKB-KW"/>
</dbReference>
<reference evidence="2 3" key="1">
    <citation type="submission" date="2018-10" db="EMBL/GenBank/DDBJ databases">
        <title>Genomic Encyclopedia of Archaeal and Bacterial Type Strains, Phase II (KMG-II): from individual species to whole genera.</title>
        <authorList>
            <person name="Goeker M."/>
        </authorList>
    </citation>
    <scope>NUCLEOTIDE SEQUENCE [LARGE SCALE GENOMIC DNA]</scope>
    <source>
        <strain evidence="2 3">DSM 25217</strain>
    </source>
</reference>
<evidence type="ECO:0000313" key="2">
    <source>
        <dbReference type="EMBL" id="RMB11895.1"/>
    </source>
</evidence>
<sequence>MPVEDQSAKSRSVKSQSVKSQSAKSRSAKSRPDKSQSVKAPAAKKSRVPRHSARTQSGALNQPEDRQAAEQAPMEQAGPPVSAQTLHFISGLPRSGSTVLAALLRQNPRFHAAMSSALAPLVSANLDIMSTGAEVSLLMDETQRPAILRALIEAFCHTTSDRPVFIDTNRLWCARMPLLADLFPDARVVACVRDLPWVLDSLERQFRKNPYENTRLFGGDGERATVYSRMEALARQNRLVGLSWTALKEAFYGEQSDRLLIVDYELFARAPEQTLKLIYGFLGEPWFDGHDFENVSYDAPDFDRALGMSGLHTVRPRVAFEPRPTILPPDLFKKFENMDFWTDTAGSRASVITAKGADGGGSDGTGGVGKQVTKKTVPVSALGAGGVKLFG</sequence>
<dbReference type="Proteomes" id="UP000271227">
    <property type="component" value="Unassembled WGS sequence"/>
</dbReference>
<gene>
    <name evidence="2" type="ORF">BXY39_0382</name>
</gene>
<evidence type="ECO:0000313" key="3">
    <source>
        <dbReference type="Proteomes" id="UP000271227"/>
    </source>
</evidence>
<proteinExistence type="predicted"/>
<keyword evidence="3" id="KW-1185">Reference proteome</keyword>
<comment type="caution">
    <text evidence="2">The sequence shown here is derived from an EMBL/GenBank/DDBJ whole genome shotgun (WGS) entry which is preliminary data.</text>
</comment>
<dbReference type="AlphaFoldDB" id="A0A3M0CSP2"/>
<dbReference type="InterPro" id="IPR027417">
    <property type="entry name" value="P-loop_NTPase"/>
</dbReference>
<feature type="compositionally biased region" description="Low complexity" evidence="1">
    <location>
        <begin position="9"/>
        <end position="25"/>
    </location>
</feature>
<dbReference type="EMBL" id="REFR01000009">
    <property type="protein sequence ID" value="RMB11895.1"/>
    <property type="molecule type" value="Genomic_DNA"/>
</dbReference>
<accession>A0A3M0CSP2</accession>
<keyword evidence="2" id="KW-0808">Transferase</keyword>
<feature type="region of interest" description="Disordered" evidence="1">
    <location>
        <begin position="1"/>
        <end position="81"/>
    </location>
</feature>